<dbReference type="EMBL" id="CP097506">
    <property type="protein sequence ID" value="URD96388.1"/>
    <property type="molecule type" value="Genomic_DNA"/>
</dbReference>
<feature type="compositionally biased region" description="Basic and acidic residues" evidence="1">
    <location>
        <begin position="12"/>
        <end position="22"/>
    </location>
</feature>
<organism evidence="2 3">
    <name type="scientific">Musa troglodytarum</name>
    <name type="common">fe'i banana</name>
    <dbReference type="NCBI Taxonomy" id="320322"/>
    <lineage>
        <taxon>Eukaryota</taxon>
        <taxon>Viridiplantae</taxon>
        <taxon>Streptophyta</taxon>
        <taxon>Embryophyta</taxon>
        <taxon>Tracheophyta</taxon>
        <taxon>Spermatophyta</taxon>
        <taxon>Magnoliopsida</taxon>
        <taxon>Liliopsida</taxon>
        <taxon>Zingiberales</taxon>
        <taxon>Musaceae</taxon>
        <taxon>Musa</taxon>
    </lineage>
</organism>
<name>A0A9E7JWW9_9LILI</name>
<protein>
    <submittedName>
        <fullName evidence="2">Uncharacterized protein</fullName>
    </submittedName>
</protein>
<keyword evidence="3" id="KW-1185">Reference proteome</keyword>
<accession>A0A9E7JWW9</accession>
<feature type="region of interest" description="Disordered" evidence="1">
    <location>
        <begin position="1"/>
        <end position="22"/>
    </location>
</feature>
<sequence length="119" mass="13738">MEHSSRPLTSRADAKRRSHKGTDTRYHDWIRFELDLPNFARHTRQLPFVLHETLRATLSSELHADTYHRESPDGDRTIHRDETLLSDRASGWPGVDLSLSDRERMRLLPPVSPLSTIGS</sequence>
<evidence type="ECO:0000313" key="2">
    <source>
        <dbReference type="EMBL" id="URD96388.1"/>
    </source>
</evidence>
<proteinExistence type="predicted"/>
<evidence type="ECO:0000313" key="3">
    <source>
        <dbReference type="Proteomes" id="UP001055439"/>
    </source>
</evidence>
<evidence type="ECO:0000256" key="1">
    <source>
        <dbReference type="SAM" id="MobiDB-lite"/>
    </source>
</evidence>
<dbReference type="AlphaFoldDB" id="A0A9E7JWW9"/>
<dbReference type="Proteomes" id="UP001055439">
    <property type="component" value="Chromosome 4"/>
</dbReference>
<reference evidence="2" key="1">
    <citation type="submission" date="2022-05" db="EMBL/GenBank/DDBJ databases">
        <title>The Musa troglodytarum L. genome provides insights into the mechanism of non-climacteric behaviour and enrichment of carotenoids.</title>
        <authorList>
            <person name="Wang J."/>
        </authorList>
    </citation>
    <scope>NUCLEOTIDE SEQUENCE</scope>
    <source>
        <tissue evidence="2">Leaf</tissue>
    </source>
</reference>
<gene>
    <name evidence="2" type="ORF">MUK42_11977</name>
</gene>